<dbReference type="EMBL" id="PPCN01000008">
    <property type="protein sequence ID" value="POF29755.1"/>
    <property type="molecule type" value="Genomic_DNA"/>
</dbReference>
<proteinExistence type="predicted"/>
<dbReference type="Proteomes" id="UP000236959">
    <property type="component" value="Unassembled WGS sequence"/>
</dbReference>
<dbReference type="InterPro" id="IPR011711">
    <property type="entry name" value="GntR_C"/>
</dbReference>
<comment type="caution">
    <text evidence="5">The sequence shown here is derived from an EMBL/GenBank/DDBJ whole genome shotgun (WGS) entry which is preliminary data.</text>
</comment>
<dbReference type="AlphaFoldDB" id="A0A2S3UPW3"/>
<dbReference type="InterPro" id="IPR036388">
    <property type="entry name" value="WH-like_DNA-bd_sf"/>
</dbReference>
<dbReference type="Pfam" id="PF00392">
    <property type="entry name" value="GntR"/>
    <property type="match status" value="1"/>
</dbReference>
<keyword evidence="1" id="KW-0805">Transcription regulation</keyword>
<dbReference type="SMART" id="SM00895">
    <property type="entry name" value="FCD"/>
    <property type="match status" value="1"/>
</dbReference>
<dbReference type="SUPFAM" id="SSF46785">
    <property type="entry name" value="Winged helix' DNA-binding domain"/>
    <property type="match status" value="1"/>
</dbReference>
<sequence length="235" mass="26397">MALKQENTIDLPSLPRQRLGEQIADVLREQILLGQLSPGKNIPERETAAALGVSRTPLREGLLVLEAEGLVEMSPSKSPVVANPSFVEVNHLLLVQSALEELAGECACDEATQDEIDEIGAMHQMMVANVQEPDQIKFFQIDMAFHEAIVASTKNPSLIKTHKQYHSRLWRVRFLSARHREARDKAMVDHGRIVEGLRLRDKDQVSSEIRIHLRRAIENIRIVFAEEEASKSATD</sequence>
<evidence type="ECO:0000256" key="1">
    <source>
        <dbReference type="ARBA" id="ARBA00023015"/>
    </source>
</evidence>
<evidence type="ECO:0000313" key="6">
    <source>
        <dbReference type="Proteomes" id="UP000236959"/>
    </source>
</evidence>
<dbReference type="InterPro" id="IPR000524">
    <property type="entry name" value="Tscrpt_reg_HTH_GntR"/>
</dbReference>
<evidence type="ECO:0000256" key="3">
    <source>
        <dbReference type="ARBA" id="ARBA00023163"/>
    </source>
</evidence>
<dbReference type="Gene3D" id="1.20.120.530">
    <property type="entry name" value="GntR ligand-binding domain-like"/>
    <property type="match status" value="1"/>
</dbReference>
<dbReference type="CDD" id="cd07377">
    <property type="entry name" value="WHTH_GntR"/>
    <property type="match status" value="1"/>
</dbReference>
<evidence type="ECO:0000259" key="4">
    <source>
        <dbReference type="PROSITE" id="PS50949"/>
    </source>
</evidence>
<name>A0A2S3UPW3_9HYPH</name>
<dbReference type="SMART" id="SM00345">
    <property type="entry name" value="HTH_GNTR"/>
    <property type="match status" value="1"/>
</dbReference>
<dbReference type="PROSITE" id="PS50949">
    <property type="entry name" value="HTH_GNTR"/>
    <property type="match status" value="1"/>
</dbReference>
<protein>
    <submittedName>
        <fullName evidence="5">DNA-binding GntR family transcriptional regulator</fullName>
    </submittedName>
</protein>
<dbReference type="GO" id="GO:0003700">
    <property type="term" value="F:DNA-binding transcription factor activity"/>
    <property type="evidence" value="ECO:0007669"/>
    <property type="project" value="InterPro"/>
</dbReference>
<reference evidence="5 6" key="1">
    <citation type="submission" date="2018-01" db="EMBL/GenBank/DDBJ databases">
        <title>Genomic Encyclopedia of Archaeal and Bacterial Type Strains, Phase II (KMG-II): from individual species to whole genera.</title>
        <authorList>
            <person name="Goeker M."/>
        </authorList>
    </citation>
    <scope>NUCLEOTIDE SEQUENCE [LARGE SCALE GENOMIC DNA]</scope>
    <source>
        <strain evidence="5 6">DSM 17023</strain>
    </source>
</reference>
<keyword evidence="6" id="KW-1185">Reference proteome</keyword>
<organism evidence="5 6">
    <name type="scientific">Roseibium marinum</name>
    <dbReference type="NCBI Taxonomy" id="281252"/>
    <lineage>
        <taxon>Bacteria</taxon>
        <taxon>Pseudomonadati</taxon>
        <taxon>Pseudomonadota</taxon>
        <taxon>Alphaproteobacteria</taxon>
        <taxon>Hyphomicrobiales</taxon>
        <taxon>Stappiaceae</taxon>
        <taxon>Roseibium</taxon>
    </lineage>
</organism>
<keyword evidence="2 5" id="KW-0238">DNA-binding</keyword>
<dbReference type="Pfam" id="PF07729">
    <property type="entry name" value="FCD"/>
    <property type="match status" value="1"/>
</dbReference>
<dbReference type="SUPFAM" id="SSF48008">
    <property type="entry name" value="GntR ligand-binding domain-like"/>
    <property type="match status" value="1"/>
</dbReference>
<accession>A0A2S3UPW3</accession>
<dbReference type="GO" id="GO:0003677">
    <property type="term" value="F:DNA binding"/>
    <property type="evidence" value="ECO:0007669"/>
    <property type="project" value="UniProtKB-KW"/>
</dbReference>
<dbReference type="Gene3D" id="1.10.10.10">
    <property type="entry name" value="Winged helix-like DNA-binding domain superfamily/Winged helix DNA-binding domain"/>
    <property type="match status" value="1"/>
</dbReference>
<evidence type="ECO:0000256" key="2">
    <source>
        <dbReference type="ARBA" id="ARBA00023125"/>
    </source>
</evidence>
<dbReference type="PANTHER" id="PTHR43537:SF50">
    <property type="entry name" value="TRANSCRIPTIONAL REGULATORY PROTEIN"/>
    <property type="match status" value="1"/>
</dbReference>
<dbReference type="RefSeq" id="WP_208987579.1">
    <property type="nucleotide sequence ID" value="NZ_PPCN01000008.1"/>
</dbReference>
<feature type="domain" description="HTH gntR-type" evidence="4">
    <location>
        <begin position="17"/>
        <end position="84"/>
    </location>
</feature>
<dbReference type="PRINTS" id="PR00035">
    <property type="entry name" value="HTHGNTR"/>
</dbReference>
<dbReference type="PANTHER" id="PTHR43537">
    <property type="entry name" value="TRANSCRIPTIONAL REGULATOR, GNTR FAMILY"/>
    <property type="match status" value="1"/>
</dbReference>
<gene>
    <name evidence="5" type="ORF">CLV41_108180</name>
</gene>
<dbReference type="InterPro" id="IPR036390">
    <property type="entry name" value="WH_DNA-bd_sf"/>
</dbReference>
<evidence type="ECO:0000313" key="5">
    <source>
        <dbReference type="EMBL" id="POF29755.1"/>
    </source>
</evidence>
<dbReference type="InterPro" id="IPR008920">
    <property type="entry name" value="TF_FadR/GntR_C"/>
</dbReference>
<keyword evidence="3" id="KW-0804">Transcription</keyword>